<reference evidence="2 3" key="1">
    <citation type="submission" date="2019-03" db="EMBL/GenBank/DDBJ databases">
        <title>Root nodule microbial communities of legume samples collected from USA, Mexico and Botswana.</title>
        <authorList>
            <person name="Hirsch A."/>
        </authorList>
    </citation>
    <scope>NUCLEOTIDE SEQUENCE [LARGE SCALE GENOMIC DNA]</scope>
    <source>
        <strain evidence="2 3">55</strain>
    </source>
</reference>
<dbReference type="Proteomes" id="UP000295805">
    <property type="component" value="Unassembled WGS sequence"/>
</dbReference>
<dbReference type="Gene3D" id="1.10.10.60">
    <property type="entry name" value="Homeodomain-like"/>
    <property type="match status" value="1"/>
</dbReference>
<evidence type="ECO:0000259" key="1">
    <source>
        <dbReference type="PROSITE" id="PS01124"/>
    </source>
</evidence>
<dbReference type="SMART" id="SM00342">
    <property type="entry name" value="HTH_ARAC"/>
    <property type="match status" value="1"/>
</dbReference>
<dbReference type="EMBL" id="SMCX01000001">
    <property type="protein sequence ID" value="TCW26772.1"/>
    <property type="molecule type" value="Genomic_DNA"/>
</dbReference>
<dbReference type="InterPro" id="IPR011051">
    <property type="entry name" value="RmlC_Cupin_sf"/>
</dbReference>
<dbReference type="GO" id="GO:0003700">
    <property type="term" value="F:DNA-binding transcription factor activity"/>
    <property type="evidence" value="ECO:0007669"/>
    <property type="project" value="InterPro"/>
</dbReference>
<evidence type="ECO:0000313" key="3">
    <source>
        <dbReference type="Proteomes" id="UP000295805"/>
    </source>
</evidence>
<dbReference type="PROSITE" id="PS01124">
    <property type="entry name" value="HTH_ARAC_FAMILY_2"/>
    <property type="match status" value="1"/>
</dbReference>
<name>A0A4R3ZZU7_9ACTN</name>
<comment type="caution">
    <text evidence="2">The sequence shown here is derived from an EMBL/GenBank/DDBJ whole genome shotgun (WGS) entry which is preliminary data.</text>
</comment>
<dbReference type="AlphaFoldDB" id="A0A4R3ZZU7"/>
<dbReference type="InterPro" id="IPR018060">
    <property type="entry name" value="HTH_AraC"/>
</dbReference>
<dbReference type="GO" id="GO:0043565">
    <property type="term" value="F:sequence-specific DNA binding"/>
    <property type="evidence" value="ECO:0007669"/>
    <property type="project" value="InterPro"/>
</dbReference>
<dbReference type="PANTHER" id="PTHR11019">
    <property type="entry name" value="HTH-TYPE TRANSCRIPTIONAL REGULATOR NIMR"/>
    <property type="match status" value="1"/>
</dbReference>
<dbReference type="InterPro" id="IPR014710">
    <property type="entry name" value="RmlC-like_jellyroll"/>
</dbReference>
<organism evidence="2 3">
    <name type="scientific">Dietzia cinnamea</name>
    <dbReference type="NCBI Taxonomy" id="321318"/>
    <lineage>
        <taxon>Bacteria</taxon>
        <taxon>Bacillati</taxon>
        <taxon>Actinomycetota</taxon>
        <taxon>Actinomycetes</taxon>
        <taxon>Mycobacteriales</taxon>
        <taxon>Dietziaceae</taxon>
        <taxon>Dietzia</taxon>
    </lineage>
</organism>
<proteinExistence type="predicted"/>
<dbReference type="PANTHER" id="PTHR11019:SF199">
    <property type="entry name" value="HTH-TYPE TRANSCRIPTIONAL REGULATOR NIMR"/>
    <property type="match status" value="1"/>
</dbReference>
<dbReference type="Pfam" id="PF12833">
    <property type="entry name" value="HTH_18"/>
    <property type="match status" value="1"/>
</dbReference>
<dbReference type="GeneID" id="89530001"/>
<sequence>MGFRRELADAVPENRVRFVGHPEHVHEVPHLVHMVMGRGHLRVDGESITLEPRTSVLLAPLVPHSLELDEHSIALGPFLSHRASPVERVRRLGVVPEITHLMLARLAAQPYTDEQVAPFTDGLEEILAHLHTDEFAAPLPVHPTARQIAAAATGSADTLASLCAGAGISTRQVQRLFLAETGLSFHRWRTRRRLNRAIRSLRGGSSAEGAARAAGYSGRGSLLRALSRETGVPVELLRDDPLGHLAHARRPAPV</sequence>
<dbReference type="SUPFAM" id="SSF51182">
    <property type="entry name" value="RmlC-like cupins"/>
    <property type="match status" value="1"/>
</dbReference>
<dbReference type="Gene3D" id="2.60.120.10">
    <property type="entry name" value="Jelly Rolls"/>
    <property type="match status" value="1"/>
</dbReference>
<feature type="domain" description="HTH araC/xylS-type" evidence="1">
    <location>
        <begin position="158"/>
        <end position="240"/>
    </location>
</feature>
<dbReference type="RefSeq" id="WP_131884942.1">
    <property type="nucleotide sequence ID" value="NZ_CP143053.1"/>
</dbReference>
<protein>
    <submittedName>
        <fullName evidence="2">AraC family transcriptional regulator</fullName>
    </submittedName>
</protein>
<evidence type="ECO:0000313" key="2">
    <source>
        <dbReference type="EMBL" id="TCW26772.1"/>
    </source>
</evidence>
<gene>
    <name evidence="2" type="ORF">EDD19_101188</name>
</gene>
<accession>A0A4R3ZZU7</accession>